<protein>
    <submittedName>
        <fullName evidence="3">Rod binding protein</fullName>
    </submittedName>
</protein>
<dbReference type="Proteomes" id="UP000315017">
    <property type="component" value="Chromosome"/>
</dbReference>
<dbReference type="Pfam" id="PF10135">
    <property type="entry name" value="Rod-binding"/>
    <property type="match status" value="1"/>
</dbReference>
<keyword evidence="4" id="KW-1185">Reference proteome</keyword>
<dbReference type="OrthoDB" id="280272at2"/>
<proteinExistence type="predicted"/>
<dbReference type="KEGG" id="aagg:ETAA8_59950"/>
<accession>A0A517YKU3</accession>
<feature type="domain" description="Flagellar protein FlgJ N-terminal" evidence="2">
    <location>
        <begin position="50"/>
        <end position="85"/>
    </location>
</feature>
<gene>
    <name evidence="3" type="ORF">ETAA8_59950</name>
</gene>
<reference evidence="3 4" key="1">
    <citation type="submission" date="2019-02" db="EMBL/GenBank/DDBJ databases">
        <title>Deep-cultivation of Planctomycetes and their phenomic and genomic characterization uncovers novel biology.</title>
        <authorList>
            <person name="Wiegand S."/>
            <person name="Jogler M."/>
            <person name="Boedeker C."/>
            <person name="Pinto D."/>
            <person name="Vollmers J."/>
            <person name="Rivas-Marin E."/>
            <person name="Kohn T."/>
            <person name="Peeters S.H."/>
            <person name="Heuer A."/>
            <person name="Rast P."/>
            <person name="Oberbeckmann S."/>
            <person name="Bunk B."/>
            <person name="Jeske O."/>
            <person name="Meyerdierks A."/>
            <person name="Storesund J.E."/>
            <person name="Kallscheuer N."/>
            <person name="Luecker S."/>
            <person name="Lage O.M."/>
            <person name="Pohl T."/>
            <person name="Merkel B.J."/>
            <person name="Hornburger P."/>
            <person name="Mueller R.-W."/>
            <person name="Bruemmer F."/>
            <person name="Labrenz M."/>
            <person name="Spormann A.M."/>
            <person name="Op den Camp H."/>
            <person name="Overmann J."/>
            <person name="Amann R."/>
            <person name="Jetten M.S.M."/>
            <person name="Mascher T."/>
            <person name="Medema M.H."/>
            <person name="Devos D.P."/>
            <person name="Kaster A.-K."/>
            <person name="Ovreas L."/>
            <person name="Rohde M."/>
            <person name="Galperin M.Y."/>
            <person name="Jogler C."/>
        </authorList>
    </citation>
    <scope>NUCLEOTIDE SEQUENCE [LARGE SCALE GENOMIC DNA]</scope>
    <source>
        <strain evidence="3 4">ETA_A8</strain>
    </source>
</reference>
<dbReference type="InterPro" id="IPR019301">
    <property type="entry name" value="Flagellar_prot_FlgJ_N"/>
</dbReference>
<dbReference type="RefSeq" id="WP_145096980.1">
    <property type="nucleotide sequence ID" value="NZ_CP036274.1"/>
</dbReference>
<organism evidence="3 4">
    <name type="scientific">Anatilimnocola aggregata</name>
    <dbReference type="NCBI Taxonomy" id="2528021"/>
    <lineage>
        <taxon>Bacteria</taxon>
        <taxon>Pseudomonadati</taxon>
        <taxon>Planctomycetota</taxon>
        <taxon>Planctomycetia</taxon>
        <taxon>Pirellulales</taxon>
        <taxon>Pirellulaceae</taxon>
        <taxon>Anatilimnocola</taxon>
    </lineage>
</organism>
<sequence length="103" mass="11299">MQINAATLTMAGPRGEAPTGLMAKTTSHDEAREAFTDFVGQTMFGQALSSMRKTVEKSEYFHGGRAEEVFQGQLDQILAEELTEASADSFAGPMFDMFMLHRS</sequence>
<evidence type="ECO:0000256" key="1">
    <source>
        <dbReference type="SAM" id="MobiDB-lite"/>
    </source>
</evidence>
<evidence type="ECO:0000259" key="2">
    <source>
        <dbReference type="Pfam" id="PF10135"/>
    </source>
</evidence>
<evidence type="ECO:0000313" key="3">
    <source>
        <dbReference type="EMBL" id="QDU30846.1"/>
    </source>
</evidence>
<name>A0A517YKU3_9BACT</name>
<evidence type="ECO:0000313" key="4">
    <source>
        <dbReference type="Proteomes" id="UP000315017"/>
    </source>
</evidence>
<dbReference type="EMBL" id="CP036274">
    <property type="protein sequence ID" value="QDU30846.1"/>
    <property type="molecule type" value="Genomic_DNA"/>
</dbReference>
<dbReference type="AlphaFoldDB" id="A0A517YKU3"/>
<feature type="region of interest" description="Disordered" evidence="1">
    <location>
        <begin position="1"/>
        <end position="21"/>
    </location>
</feature>